<protein>
    <recommendedName>
        <fullName evidence="4">Lipoprotein</fullName>
    </recommendedName>
</protein>
<dbReference type="RefSeq" id="WP_144328181.1">
    <property type="nucleotide sequence ID" value="NZ_VJON01000015.1"/>
</dbReference>
<reference evidence="2 3" key="1">
    <citation type="submission" date="2019-07" db="EMBL/GenBank/DDBJ databases">
        <title>Tepidimonas charontis SPSP-6 draft genome.</title>
        <authorList>
            <person name="Da Costa M.S."/>
            <person name="Froufe H.J.C."/>
            <person name="Egas C."/>
            <person name="Albuquerque L."/>
        </authorList>
    </citation>
    <scope>NUCLEOTIDE SEQUENCE [LARGE SCALE GENOMIC DNA]</scope>
    <source>
        <strain evidence="2 3">SPSP-6</strain>
    </source>
</reference>
<evidence type="ECO:0000256" key="1">
    <source>
        <dbReference type="SAM" id="SignalP"/>
    </source>
</evidence>
<evidence type="ECO:0008006" key="4">
    <source>
        <dbReference type="Google" id="ProtNLM"/>
    </source>
</evidence>
<keyword evidence="3" id="KW-1185">Reference proteome</keyword>
<accession>A0A554XFU6</accession>
<dbReference type="Proteomes" id="UP000318294">
    <property type="component" value="Unassembled WGS sequence"/>
</dbReference>
<dbReference type="EMBL" id="VJON01000015">
    <property type="protein sequence ID" value="TSE34711.1"/>
    <property type="molecule type" value="Genomic_DNA"/>
</dbReference>
<proteinExistence type="predicted"/>
<dbReference type="AlphaFoldDB" id="A0A554XFU6"/>
<sequence length="87" mass="9323">MLTAPHTARAWRLSPLIVTAWLTACATAPSAPPVAHTCPIPPALELDLPPAPAQGYTEMMRKFLSGSLPTLTDYALPSSDVRLPTMR</sequence>
<evidence type="ECO:0000313" key="3">
    <source>
        <dbReference type="Proteomes" id="UP000318294"/>
    </source>
</evidence>
<gene>
    <name evidence="2" type="ORF">Tchar_01215</name>
</gene>
<name>A0A554XFU6_9BURK</name>
<organism evidence="2 3">
    <name type="scientific">Tepidimonas charontis</name>
    <dbReference type="NCBI Taxonomy" id="2267262"/>
    <lineage>
        <taxon>Bacteria</taxon>
        <taxon>Pseudomonadati</taxon>
        <taxon>Pseudomonadota</taxon>
        <taxon>Betaproteobacteria</taxon>
        <taxon>Burkholderiales</taxon>
        <taxon>Tepidimonas</taxon>
    </lineage>
</organism>
<keyword evidence="1" id="KW-0732">Signal</keyword>
<feature type="signal peptide" evidence="1">
    <location>
        <begin position="1"/>
        <end position="30"/>
    </location>
</feature>
<feature type="chain" id="PRO_5022065052" description="Lipoprotein" evidence="1">
    <location>
        <begin position="31"/>
        <end position="87"/>
    </location>
</feature>
<comment type="caution">
    <text evidence="2">The sequence shown here is derived from an EMBL/GenBank/DDBJ whole genome shotgun (WGS) entry which is preliminary data.</text>
</comment>
<evidence type="ECO:0000313" key="2">
    <source>
        <dbReference type="EMBL" id="TSE34711.1"/>
    </source>
</evidence>